<protein>
    <submittedName>
        <fullName evidence="2">Uncharacterized protein</fullName>
    </submittedName>
</protein>
<feature type="transmembrane region" description="Helical" evidence="1">
    <location>
        <begin position="170"/>
        <end position="194"/>
    </location>
</feature>
<reference evidence="2 3" key="1">
    <citation type="submission" date="2022-10" db="EMBL/GenBank/DDBJ databases">
        <title>Host association and intracellularity evolved multiple times independently in the Rickettsiales.</title>
        <authorList>
            <person name="Castelli M."/>
            <person name="Nardi T."/>
            <person name="Gammuto L."/>
            <person name="Bellinzona G."/>
            <person name="Sabaneyeva E."/>
            <person name="Potekhin A."/>
            <person name="Serra V."/>
            <person name="Petroni G."/>
            <person name="Sassera D."/>
        </authorList>
    </citation>
    <scope>NUCLEOTIDE SEQUENCE [LARGE SCALE GENOMIC DNA]</scope>
    <source>
        <strain evidence="2 3">Kr 154-4</strain>
    </source>
</reference>
<evidence type="ECO:0000313" key="2">
    <source>
        <dbReference type="EMBL" id="WPY01263.1"/>
    </source>
</evidence>
<feature type="transmembrane region" description="Helical" evidence="1">
    <location>
        <begin position="12"/>
        <end position="41"/>
    </location>
</feature>
<feature type="transmembrane region" description="Helical" evidence="1">
    <location>
        <begin position="75"/>
        <end position="94"/>
    </location>
</feature>
<organism evidence="2 3">
    <name type="scientific">Candidatus Trichorickettsia mobilis</name>
    <dbReference type="NCBI Taxonomy" id="1346319"/>
    <lineage>
        <taxon>Bacteria</taxon>
        <taxon>Pseudomonadati</taxon>
        <taxon>Pseudomonadota</taxon>
        <taxon>Alphaproteobacteria</taxon>
        <taxon>Rickettsiales</taxon>
        <taxon>Rickettsiaceae</taxon>
        <taxon>Rickettsieae</taxon>
        <taxon>Candidatus Trichorickettsia</taxon>
    </lineage>
</organism>
<evidence type="ECO:0000313" key="3">
    <source>
        <dbReference type="Proteomes" id="UP001326613"/>
    </source>
</evidence>
<proteinExistence type="predicted"/>
<name>A0ABZ0UT98_9RICK</name>
<keyword evidence="3" id="KW-1185">Reference proteome</keyword>
<sequence>MLITQEDPAIYHYFMLVASGYSEAALLLAHFILHLIFLAPLMANRKFWHSFFIVIPILAVKEINESKQSIKYNFILYILIFLAPIISNFIWANYFKTTHNFFGRTEHSFSNLWVLIKSFSGQNQLLVLHYLKFLFKFLIQEGSLLILTLIGISWYAVRRRSQEYIQEYKFYFKSALVFFAFGDYIYISLLSLMLKQ</sequence>
<keyword evidence="1" id="KW-1133">Transmembrane helix</keyword>
<dbReference type="Proteomes" id="UP001326613">
    <property type="component" value="Chromosome"/>
</dbReference>
<evidence type="ECO:0000256" key="1">
    <source>
        <dbReference type="SAM" id="Phobius"/>
    </source>
</evidence>
<keyword evidence="1" id="KW-0812">Transmembrane</keyword>
<dbReference type="EMBL" id="CP112932">
    <property type="protein sequence ID" value="WPY01263.1"/>
    <property type="molecule type" value="Genomic_DNA"/>
</dbReference>
<feature type="transmembrane region" description="Helical" evidence="1">
    <location>
        <begin position="137"/>
        <end position="158"/>
    </location>
</feature>
<accession>A0ABZ0UT98</accession>
<gene>
    <name evidence="2" type="ORF">Trichorick_01171</name>
</gene>
<keyword evidence="1" id="KW-0472">Membrane</keyword>